<dbReference type="OrthoDB" id="60843at2759"/>
<dbReference type="SMART" id="SM00331">
    <property type="entry name" value="PP2C_SIG"/>
    <property type="match status" value="1"/>
</dbReference>
<dbReference type="InterPro" id="IPR036457">
    <property type="entry name" value="PPM-type-like_dom_sf"/>
</dbReference>
<gene>
    <name evidence="3" type="ORF">AX774_g5229</name>
</gene>
<proteinExistence type="inferred from homology"/>
<dbReference type="InterPro" id="IPR001932">
    <property type="entry name" value="PPM-type_phosphatase-like_dom"/>
</dbReference>
<comment type="catalytic activity">
    <reaction evidence="1">
        <text>O-phospho-L-seryl-[protein] + H2O = L-seryl-[protein] + phosphate</text>
        <dbReference type="Rhea" id="RHEA:20629"/>
        <dbReference type="Rhea" id="RHEA-COMP:9863"/>
        <dbReference type="Rhea" id="RHEA-COMP:11604"/>
        <dbReference type="ChEBI" id="CHEBI:15377"/>
        <dbReference type="ChEBI" id="CHEBI:29999"/>
        <dbReference type="ChEBI" id="CHEBI:43474"/>
        <dbReference type="ChEBI" id="CHEBI:83421"/>
        <dbReference type="EC" id="3.1.3.16"/>
    </reaction>
</comment>
<dbReference type="AlphaFoldDB" id="A0A1R1PK22"/>
<dbReference type="GO" id="GO:0004722">
    <property type="term" value="F:protein serine/threonine phosphatase activity"/>
    <property type="evidence" value="ECO:0007669"/>
    <property type="project" value="UniProtKB-EC"/>
</dbReference>
<comment type="cofactor">
    <cofactor evidence="1">
        <name>Mg(2+)</name>
        <dbReference type="ChEBI" id="CHEBI:18420"/>
    </cofactor>
</comment>
<dbReference type="GO" id="GO:0046872">
    <property type="term" value="F:metal ion binding"/>
    <property type="evidence" value="ECO:0007669"/>
    <property type="project" value="UniProtKB-UniRule"/>
</dbReference>
<dbReference type="Proteomes" id="UP000188320">
    <property type="component" value="Unassembled WGS sequence"/>
</dbReference>
<keyword evidence="1" id="KW-0479">Metal-binding</keyword>
<keyword evidence="1" id="KW-0904">Protein phosphatase</keyword>
<dbReference type="Gene3D" id="3.60.40.10">
    <property type="entry name" value="PPM-type phosphatase domain"/>
    <property type="match status" value="1"/>
</dbReference>
<comment type="cofactor">
    <cofactor evidence="1">
        <name>Mn(2+)</name>
        <dbReference type="ChEBI" id="CHEBI:29035"/>
    </cofactor>
</comment>
<dbReference type="InterPro" id="IPR039123">
    <property type="entry name" value="PPTC7"/>
</dbReference>
<dbReference type="PROSITE" id="PS51746">
    <property type="entry name" value="PPM_2"/>
    <property type="match status" value="1"/>
</dbReference>
<dbReference type="SMART" id="SM00332">
    <property type="entry name" value="PP2Cc"/>
    <property type="match status" value="1"/>
</dbReference>
<organism evidence="3 4">
    <name type="scientific">Zancudomyces culisetae</name>
    <name type="common">Gut fungus</name>
    <name type="synonym">Smittium culisetae</name>
    <dbReference type="NCBI Taxonomy" id="1213189"/>
    <lineage>
        <taxon>Eukaryota</taxon>
        <taxon>Fungi</taxon>
        <taxon>Fungi incertae sedis</taxon>
        <taxon>Zoopagomycota</taxon>
        <taxon>Kickxellomycotina</taxon>
        <taxon>Harpellomycetes</taxon>
        <taxon>Harpellales</taxon>
        <taxon>Legeriomycetaceae</taxon>
        <taxon>Zancudomyces</taxon>
    </lineage>
</organism>
<keyword evidence="1" id="KW-0460">Magnesium</keyword>
<accession>A0A1R1PK22</accession>
<keyword evidence="1" id="KW-0464">Manganese</keyword>
<comment type="caution">
    <text evidence="3">The sequence shown here is derived from an EMBL/GenBank/DDBJ whole genome shotgun (WGS) entry which is preliminary data.</text>
</comment>
<keyword evidence="1" id="KW-0378">Hydrolase</keyword>
<keyword evidence="4" id="KW-1185">Reference proteome</keyword>
<protein>
    <recommendedName>
        <fullName evidence="1">Protein phosphatase</fullName>
        <ecNumber evidence="1">3.1.3.16</ecNumber>
    </recommendedName>
</protein>
<evidence type="ECO:0000313" key="3">
    <source>
        <dbReference type="EMBL" id="OMH81316.1"/>
    </source>
</evidence>
<evidence type="ECO:0000256" key="1">
    <source>
        <dbReference type="RuleBase" id="RU366020"/>
    </source>
</evidence>
<dbReference type="EC" id="3.1.3.16" evidence="1"/>
<feature type="domain" description="PPM-type phosphatase" evidence="2">
    <location>
        <begin position="93"/>
        <end position="376"/>
    </location>
</feature>
<dbReference type="EMBL" id="LSSK01000928">
    <property type="protein sequence ID" value="OMH81316.1"/>
    <property type="molecule type" value="Genomic_DNA"/>
</dbReference>
<evidence type="ECO:0000259" key="2">
    <source>
        <dbReference type="PROSITE" id="PS51746"/>
    </source>
</evidence>
<reference evidence="4" key="1">
    <citation type="submission" date="2017-01" db="EMBL/GenBank/DDBJ databases">
        <authorList>
            <person name="Wang Y."/>
            <person name="White M."/>
            <person name="Kvist S."/>
            <person name="Moncalvo J.-M."/>
        </authorList>
    </citation>
    <scope>NUCLEOTIDE SEQUENCE [LARGE SCALE GENOMIC DNA]</scope>
    <source>
        <strain evidence="4">COL-18-3</strain>
    </source>
</reference>
<dbReference type="PANTHER" id="PTHR12320:SF84">
    <property type="entry name" value="PROTEIN PHOSPHATASE"/>
    <property type="match status" value="1"/>
</dbReference>
<dbReference type="SUPFAM" id="SSF81606">
    <property type="entry name" value="PP2C-like"/>
    <property type="match status" value="1"/>
</dbReference>
<dbReference type="PANTHER" id="PTHR12320">
    <property type="entry name" value="PROTEIN PHOSPHATASE 2C"/>
    <property type="match status" value="1"/>
</dbReference>
<comment type="similarity">
    <text evidence="1">Belongs to the PP2C family.</text>
</comment>
<sequence>MSLLRGFRLGSKATKKVVFNTGTLRNTPTYITNKNFAPIGTFKDTISRVIGDNIHKKRPIDLGSYTFYHAGYGIPKNRADIKKNNATEDYSAIVSKYEESGCCRSVGEDAYFHRSDAIGIGDGVGGWMNKKNGNPKLFALSLMYNACKEISRFEDVEDDKFMRNSDASPMDILNVAHAKAKKKLLDLGLKGSSTACIVILVGNELRVANLGDCGLMVVRDGDIIFRTEEQQHSFNFPYQLSTEPSLDMPIDAQVFRIGVKKGDLIIVASDGMFDNLFDEDILEVVDQCTSPVVKTKAKPTKLINTDQAIKTPIQSSKFPQLYLDPAEISRKLAERAYKVSMDSDCTESPFQNHAIYEGLYYHGGKADDISVVSAVVADLEDTPNRR</sequence>
<name>A0A1R1PK22_ZANCU</name>
<comment type="catalytic activity">
    <reaction evidence="1">
        <text>O-phospho-L-threonyl-[protein] + H2O = L-threonyl-[protein] + phosphate</text>
        <dbReference type="Rhea" id="RHEA:47004"/>
        <dbReference type="Rhea" id="RHEA-COMP:11060"/>
        <dbReference type="Rhea" id="RHEA-COMP:11605"/>
        <dbReference type="ChEBI" id="CHEBI:15377"/>
        <dbReference type="ChEBI" id="CHEBI:30013"/>
        <dbReference type="ChEBI" id="CHEBI:43474"/>
        <dbReference type="ChEBI" id="CHEBI:61977"/>
        <dbReference type="EC" id="3.1.3.16"/>
    </reaction>
</comment>
<evidence type="ECO:0000313" key="4">
    <source>
        <dbReference type="Proteomes" id="UP000188320"/>
    </source>
</evidence>
<dbReference type="Pfam" id="PF13672">
    <property type="entry name" value="PP2C_2"/>
    <property type="match status" value="1"/>
</dbReference>